<dbReference type="KEGG" id="mspg:F6B93_22010"/>
<evidence type="ECO:0000313" key="6">
    <source>
        <dbReference type="Proteomes" id="UP000682202"/>
    </source>
</evidence>
<dbReference type="SUPFAM" id="SSF69593">
    <property type="entry name" value="Glycerol-3-phosphate (1)-acyltransferase"/>
    <property type="match status" value="1"/>
</dbReference>
<dbReference type="RefSeq" id="WP_211696976.1">
    <property type="nucleotide sequence ID" value="NZ_CP046600.1"/>
</dbReference>
<dbReference type="PANTHER" id="PTHR10434">
    <property type="entry name" value="1-ACYL-SN-GLYCEROL-3-PHOSPHATE ACYLTRANSFERASE"/>
    <property type="match status" value="1"/>
</dbReference>
<name>A0A975PZ25_9MYCO</name>
<protein>
    <submittedName>
        <fullName evidence="5">1-acyl-sn-glycerol-3-phosphate acyltransferase</fullName>
    </submittedName>
</protein>
<feature type="region of interest" description="Disordered" evidence="3">
    <location>
        <begin position="235"/>
        <end position="259"/>
    </location>
</feature>
<gene>
    <name evidence="5" type="ORF">F6B93_22010</name>
</gene>
<keyword evidence="1" id="KW-0808">Transferase</keyword>
<accession>A0A975PZ25</accession>
<dbReference type="AlphaFoldDB" id="A0A975PZ25"/>
<organism evidence="5 6">
    <name type="scientific">Mycobacterium spongiae</name>
    <dbReference type="NCBI Taxonomy" id="886343"/>
    <lineage>
        <taxon>Bacteria</taxon>
        <taxon>Bacillati</taxon>
        <taxon>Actinomycetota</taxon>
        <taxon>Actinomycetes</taxon>
        <taxon>Mycobacteriales</taxon>
        <taxon>Mycobacteriaceae</taxon>
        <taxon>Mycobacterium</taxon>
    </lineage>
</organism>
<dbReference type="InterPro" id="IPR002123">
    <property type="entry name" value="Plipid/glycerol_acylTrfase"/>
</dbReference>
<feature type="domain" description="Phospholipid/glycerol acyltransferase" evidence="4">
    <location>
        <begin position="37"/>
        <end position="153"/>
    </location>
</feature>
<evidence type="ECO:0000256" key="3">
    <source>
        <dbReference type="SAM" id="MobiDB-lite"/>
    </source>
</evidence>
<keyword evidence="6" id="KW-1185">Reference proteome</keyword>
<dbReference type="CDD" id="cd07989">
    <property type="entry name" value="LPLAT_AGPAT-like"/>
    <property type="match status" value="1"/>
</dbReference>
<dbReference type="GO" id="GO:0006654">
    <property type="term" value="P:phosphatidic acid biosynthetic process"/>
    <property type="evidence" value="ECO:0007669"/>
    <property type="project" value="TreeGrafter"/>
</dbReference>
<evidence type="ECO:0000259" key="4">
    <source>
        <dbReference type="SMART" id="SM00563"/>
    </source>
</evidence>
<dbReference type="GO" id="GO:0003841">
    <property type="term" value="F:1-acylglycerol-3-phosphate O-acyltransferase activity"/>
    <property type="evidence" value="ECO:0007669"/>
    <property type="project" value="TreeGrafter"/>
</dbReference>
<evidence type="ECO:0000313" key="5">
    <source>
        <dbReference type="EMBL" id="QUR69388.1"/>
    </source>
</evidence>
<dbReference type="PANTHER" id="PTHR10434:SF55">
    <property type="entry name" value="POSSIBLE ACYLTRANSFERASE"/>
    <property type="match status" value="1"/>
</dbReference>
<dbReference type="EMBL" id="CP046600">
    <property type="protein sequence ID" value="QUR69388.1"/>
    <property type="molecule type" value="Genomic_DNA"/>
</dbReference>
<dbReference type="Pfam" id="PF01553">
    <property type="entry name" value="Acyltransferase"/>
    <property type="match status" value="1"/>
</dbReference>
<proteinExistence type="predicted"/>
<sequence length="259" mass="28551">MEPYYGTIIQLARLTWRIQGLRISVAGEEHLPASGGAVIAINHTGYLDFTFAGLPAYKQGLARKVRFMAKQEVFDHKITGPIMRRLRHIPVDRRDGAASYEAAVTMLKAGELVGVYPEATISRSFEIKEFKSGAARMAIDAGVPIIPHIVWGAQRIWTKDHPKKLFRPKVPVAVLVGDPIDPTLPTAELTSLLHSRMQHLLERAQEQYGPHPAGEFWVPHRFGGGAPSLAEAARRDAEEAALRAARRAQRAHPAGAPEQ</sequence>
<dbReference type="SMART" id="SM00563">
    <property type="entry name" value="PlsC"/>
    <property type="match status" value="1"/>
</dbReference>
<evidence type="ECO:0000256" key="1">
    <source>
        <dbReference type="ARBA" id="ARBA00022679"/>
    </source>
</evidence>
<dbReference type="GO" id="GO:0005886">
    <property type="term" value="C:plasma membrane"/>
    <property type="evidence" value="ECO:0007669"/>
    <property type="project" value="TreeGrafter"/>
</dbReference>
<dbReference type="Proteomes" id="UP000682202">
    <property type="component" value="Chromosome"/>
</dbReference>
<evidence type="ECO:0000256" key="2">
    <source>
        <dbReference type="ARBA" id="ARBA00023315"/>
    </source>
</evidence>
<keyword evidence="2 5" id="KW-0012">Acyltransferase</keyword>
<reference evidence="5" key="1">
    <citation type="submission" date="2019-12" db="EMBL/GenBank/DDBJ databases">
        <title>Mycobacterium spongiae sp. nov.</title>
        <authorList>
            <person name="Stinear T."/>
        </authorList>
    </citation>
    <scope>NUCLEOTIDE SEQUENCE</scope>
    <source>
        <strain evidence="5">FSD4b-SM</strain>
    </source>
</reference>